<accession>A0AAE3EPV3</accession>
<dbReference type="EMBL" id="JAKKDU010000012">
    <property type="protein sequence ID" value="MCF7568842.1"/>
    <property type="molecule type" value="Genomic_DNA"/>
</dbReference>
<dbReference type="Gene3D" id="2.40.50.1020">
    <property type="entry name" value="LytTr DNA-binding domain"/>
    <property type="match status" value="1"/>
</dbReference>
<dbReference type="GO" id="GO:0003677">
    <property type="term" value="F:DNA binding"/>
    <property type="evidence" value="ECO:0007669"/>
    <property type="project" value="UniProtKB-KW"/>
</dbReference>
<dbReference type="CDD" id="cd00156">
    <property type="entry name" value="REC"/>
    <property type="match status" value="1"/>
</dbReference>
<dbReference type="Gene3D" id="3.40.50.2300">
    <property type="match status" value="1"/>
</dbReference>
<keyword evidence="1" id="KW-0597">Phosphoprotein</keyword>
<dbReference type="PANTHER" id="PTHR37299:SF1">
    <property type="entry name" value="STAGE 0 SPORULATION PROTEIN A HOMOLOG"/>
    <property type="match status" value="1"/>
</dbReference>
<comment type="caution">
    <text evidence="4">The sequence shown here is derived from an EMBL/GenBank/DDBJ whole genome shotgun (WGS) entry which is preliminary data.</text>
</comment>
<dbReference type="GO" id="GO:0000156">
    <property type="term" value="F:phosphorelay response regulator activity"/>
    <property type="evidence" value="ECO:0007669"/>
    <property type="project" value="InterPro"/>
</dbReference>
<evidence type="ECO:0000313" key="5">
    <source>
        <dbReference type="Proteomes" id="UP001199795"/>
    </source>
</evidence>
<evidence type="ECO:0000256" key="1">
    <source>
        <dbReference type="PROSITE-ProRule" id="PRU00169"/>
    </source>
</evidence>
<reference evidence="4" key="1">
    <citation type="submission" date="2022-01" db="EMBL/GenBank/DDBJ databases">
        <title>Draft genome sequence of Sabulilitoribacter arenilitoris KCTC 52401.</title>
        <authorList>
            <person name="Oh J.-S."/>
        </authorList>
    </citation>
    <scope>NUCLEOTIDE SEQUENCE</scope>
    <source>
        <strain evidence="4">HMF6543</strain>
    </source>
</reference>
<dbReference type="PROSITE" id="PS50930">
    <property type="entry name" value="HTH_LYTTR"/>
    <property type="match status" value="1"/>
</dbReference>
<feature type="domain" description="HTH LytTR-type" evidence="3">
    <location>
        <begin position="127"/>
        <end position="224"/>
    </location>
</feature>
<evidence type="ECO:0000313" key="4">
    <source>
        <dbReference type="EMBL" id="MCF7568842.1"/>
    </source>
</evidence>
<feature type="domain" description="Response regulatory" evidence="2">
    <location>
        <begin position="2"/>
        <end position="114"/>
    </location>
</feature>
<proteinExistence type="predicted"/>
<dbReference type="Proteomes" id="UP001199795">
    <property type="component" value="Unassembled WGS sequence"/>
</dbReference>
<name>A0AAE3EPV3_9FLAO</name>
<dbReference type="AlphaFoldDB" id="A0AAE3EPV3"/>
<dbReference type="SMART" id="SM00448">
    <property type="entry name" value="REC"/>
    <property type="match status" value="1"/>
</dbReference>
<evidence type="ECO:0000259" key="3">
    <source>
        <dbReference type="PROSITE" id="PS50930"/>
    </source>
</evidence>
<dbReference type="RefSeq" id="WP_237240179.1">
    <property type="nucleotide sequence ID" value="NZ_JAKKDU010000012.1"/>
</dbReference>
<keyword evidence="5" id="KW-1185">Reference proteome</keyword>
<dbReference type="InterPro" id="IPR046947">
    <property type="entry name" value="LytR-like"/>
</dbReference>
<dbReference type="InterPro" id="IPR001789">
    <property type="entry name" value="Sig_transdc_resp-reg_receiver"/>
</dbReference>
<gene>
    <name evidence="4" type="ORF">L3X37_10775</name>
</gene>
<organism evidence="4 5">
    <name type="scientific">Wocania arenilitoris</name>
    <dbReference type="NCBI Taxonomy" id="2044858"/>
    <lineage>
        <taxon>Bacteria</taxon>
        <taxon>Pseudomonadati</taxon>
        <taxon>Bacteroidota</taxon>
        <taxon>Flavobacteriia</taxon>
        <taxon>Flavobacteriales</taxon>
        <taxon>Flavobacteriaceae</taxon>
        <taxon>Wocania</taxon>
    </lineage>
</organism>
<evidence type="ECO:0000259" key="2">
    <source>
        <dbReference type="PROSITE" id="PS50110"/>
    </source>
</evidence>
<dbReference type="Pfam" id="PF04397">
    <property type="entry name" value="LytTR"/>
    <property type="match status" value="1"/>
</dbReference>
<keyword evidence="4" id="KW-0238">DNA-binding</keyword>
<sequence>MRCLIVDDDPLICDLLEHFCTKLGIIFNITISYSGFESITLINQNRFDLILLDYDLPDIRGKEILSILDKNVSVVMITSNRDFGHESYNYPQIIDYLVKPIEFVRFYKAIEKVKKQVKVGFNEQEHFFIKEGNNLIKIFIKDVLYIKSAGNYLEFYMADRKVMTIMTLKEVTSKLTSSFQQIHRSYIVNIDKVDRVSSEGITISDQMIPLSKTYEEEFFKKLNLLN</sequence>
<feature type="modified residue" description="4-aspartylphosphate" evidence="1">
    <location>
        <position position="53"/>
    </location>
</feature>
<protein>
    <submittedName>
        <fullName evidence="4">LytTR family DNA-binding domain-containing protein</fullName>
    </submittedName>
</protein>
<dbReference type="SUPFAM" id="SSF52172">
    <property type="entry name" value="CheY-like"/>
    <property type="match status" value="1"/>
</dbReference>
<dbReference type="Pfam" id="PF00072">
    <property type="entry name" value="Response_reg"/>
    <property type="match status" value="1"/>
</dbReference>
<dbReference type="PROSITE" id="PS50110">
    <property type="entry name" value="RESPONSE_REGULATORY"/>
    <property type="match status" value="1"/>
</dbReference>
<dbReference type="InterPro" id="IPR007492">
    <property type="entry name" value="LytTR_DNA-bd_dom"/>
</dbReference>
<dbReference type="PANTHER" id="PTHR37299">
    <property type="entry name" value="TRANSCRIPTIONAL REGULATOR-RELATED"/>
    <property type="match status" value="1"/>
</dbReference>
<dbReference type="SMART" id="SM00850">
    <property type="entry name" value="LytTR"/>
    <property type="match status" value="1"/>
</dbReference>
<dbReference type="InterPro" id="IPR011006">
    <property type="entry name" value="CheY-like_superfamily"/>
</dbReference>